<evidence type="ECO:0000313" key="2">
    <source>
        <dbReference type="Proteomes" id="UP000287385"/>
    </source>
</evidence>
<comment type="caution">
    <text evidence="1">The sequence shown here is derived from an EMBL/GenBank/DDBJ whole genome shotgun (WGS) entry which is preliminary data.</text>
</comment>
<accession>A0A401X7K6</accession>
<gene>
    <name evidence="1" type="ORF">NBRC3278_2816</name>
</gene>
<dbReference type="RefSeq" id="WP_124297633.1">
    <property type="nucleotide sequence ID" value="NZ_BDEV01000119.1"/>
</dbReference>
<protein>
    <submittedName>
        <fullName evidence="1">Uncharacterized protein</fullName>
    </submittedName>
</protein>
<reference evidence="1 2" key="1">
    <citation type="submission" date="2016-06" db="EMBL/GenBank/DDBJ databases">
        <title>Acetobacter pasteurianus NBRC 3278 whole genome sequencing project.</title>
        <authorList>
            <person name="Matsutani M."/>
            <person name="Shiwa Y."/>
            <person name="Okamoto-Kainuma A."/>
            <person name="Ishikawa M."/>
            <person name="Koizumi Y."/>
            <person name="Yoshikawa H."/>
            <person name="Yakushi T."/>
            <person name="Matsushita K."/>
        </authorList>
    </citation>
    <scope>NUCLEOTIDE SEQUENCE [LARGE SCALE GENOMIC DNA]</scope>
    <source>
        <strain evidence="1 2">NBRC 3278</strain>
    </source>
</reference>
<evidence type="ECO:0000313" key="1">
    <source>
        <dbReference type="EMBL" id="GCD63723.1"/>
    </source>
</evidence>
<dbReference type="AlphaFoldDB" id="A0A401X7K6"/>
<organism evidence="1 2">
    <name type="scientific">Acetobacter pasteurianus NBRC 3278</name>
    <dbReference type="NCBI Taxonomy" id="1226660"/>
    <lineage>
        <taxon>Bacteria</taxon>
        <taxon>Pseudomonadati</taxon>
        <taxon>Pseudomonadota</taxon>
        <taxon>Alphaproteobacteria</taxon>
        <taxon>Acetobacterales</taxon>
        <taxon>Acetobacteraceae</taxon>
        <taxon>Acetobacter</taxon>
    </lineage>
</organism>
<dbReference type="EMBL" id="BDEV01000119">
    <property type="protein sequence ID" value="GCD63723.1"/>
    <property type="molecule type" value="Genomic_DNA"/>
</dbReference>
<dbReference type="Proteomes" id="UP000287385">
    <property type="component" value="Unassembled WGS sequence"/>
</dbReference>
<sequence length="264" mass="27826">MSTQALSFAGAMAFLKLNKIVDAGASFLATLDPQTATEADIKQAENHLTEVLTKRACARREYDTANDASSRAKQNYEAEVAGLKVLMDKAASAQGDEKLALNAKVNAFEAELQAKKGNVQALLATTKSKKDLVDTYDTIVSAAQDKFKTIQAQGQQAIDRLNIAKEQEAIAKDKAEAQRLGRDGSQGSSFGLRALSAMADKSEIATEVENEKAAAMAPPASMATADADVAAAIAEANGQKPASEKSEAERLADLSLYGVSSVKP</sequence>
<proteinExistence type="predicted"/>
<keyword evidence="2" id="KW-1185">Reference proteome</keyword>
<name>A0A401X7K6_ACEPA</name>